<proteinExistence type="predicted"/>
<protein>
    <submittedName>
        <fullName evidence="1">Uncharacterized protein</fullName>
    </submittedName>
</protein>
<dbReference type="RefSeq" id="WP_026878527.1">
    <property type="nucleotide sequence ID" value="NZ_AZOD01000009.1"/>
</dbReference>
<organism evidence="1 2">
    <name type="scientific">Ignatzschineria larvae DSM 13226</name>
    <dbReference type="NCBI Taxonomy" id="1111732"/>
    <lineage>
        <taxon>Bacteria</taxon>
        <taxon>Pseudomonadati</taxon>
        <taxon>Pseudomonadota</taxon>
        <taxon>Gammaproteobacteria</taxon>
        <taxon>Cardiobacteriales</taxon>
        <taxon>Ignatzschineriaceae</taxon>
        <taxon>Ignatzschineria</taxon>
    </lineage>
</organism>
<reference evidence="1 2" key="1">
    <citation type="submission" date="2024-03" db="EMBL/GenBank/DDBJ databases">
        <title>Complete Genome Sequence and Annotation of Ignatzschineria larvae DSM 13226.</title>
        <authorList>
            <person name="Cantrell E."/>
            <person name="Burcham Z.M."/>
        </authorList>
    </citation>
    <scope>NUCLEOTIDE SEQUENCE [LARGE SCALE GENOMIC DNA]</scope>
    <source>
        <strain evidence="1 2">DSM 13226</strain>
    </source>
</reference>
<dbReference type="Proteomes" id="UP001449178">
    <property type="component" value="Chromosome"/>
</dbReference>
<accession>A0ABZ3BWY3</accession>
<sequence length="159" mass="18591">MSLFTESFQKGIENANKVEKQKREIEEVFKELDREILNATEGIISIEIKENTRVNIWGTQKRDENFLKQYTALIAIVLKQDSKQKSYELAEIKTADNGGYPCRVIFDNQSNEALDKQSLRLIISDMLSSPKIGMIFNELLKHYQKVRNEEEELEKLLEY</sequence>
<dbReference type="EMBL" id="CP150637">
    <property type="protein sequence ID" value="WZW87028.1"/>
    <property type="molecule type" value="Genomic_DNA"/>
</dbReference>
<gene>
    <name evidence="1" type="ORF">WMO13_06490</name>
</gene>
<name>A0ABZ3BWY3_9GAMM</name>
<evidence type="ECO:0000313" key="1">
    <source>
        <dbReference type="EMBL" id="WZW87028.1"/>
    </source>
</evidence>
<keyword evidence="2" id="KW-1185">Reference proteome</keyword>
<evidence type="ECO:0000313" key="2">
    <source>
        <dbReference type="Proteomes" id="UP001449178"/>
    </source>
</evidence>